<feature type="compositionally biased region" description="Polar residues" evidence="2">
    <location>
        <begin position="50"/>
        <end position="71"/>
    </location>
</feature>
<feature type="region of interest" description="Disordered" evidence="2">
    <location>
        <begin position="518"/>
        <end position="576"/>
    </location>
</feature>
<feature type="region of interest" description="Disordered" evidence="2">
    <location>
        <begin position="796"/>
        <end position="821"/>
    </location>
</feature>
<keyword evidence="1" id="KW-0175">Coiled coil</keyword>
<comment type="caution">
    <text evidence="3">The sequence shown here is derived from an EMBL/GenBank/DDBJ whole genome shotgun (WGS) entry which is preliminary data.</text>
</comment>
<feature type="region of interest" description="Disordered" evidence="2">
    <location>
        <begin position="305"/>
        <end position="409"/>
    </location>
</feature>
<sequence>MGRVEGSPSKGEQLTPSASSAVRAAEPRSRSIGASSTVTAKAETDRKRSQTVSEVSQTVKNVDAPSSTISNGRLLEQVEAFLSQACPGEKTKGGGFTEGDSAKKQADQQQQALAYLQALLQIQLALKGEQEMMSNHASPPPKQQKEGKSAPDPSETPRTLLKEYHREFQAMNESCKSLKEERVALKKWHNKVMEEYQELDGSLQTILNQVEEMQAKQQIDANANWVLVHFVVSAVRLLVEASTHRQNVDKLLAELSRLFDAHSVSLQNSSLASWCARLRDMLALEREGAETRRLQLAGAEAAASASAAPRLGQAQPAESNAKPQHAASRQQETPGSLRKGDSPSVKKAEDGKKEKNAQLSWGGPLAAERPAAQTSSRRRSDMPGRSSQTTRLELAPIPGRADSDGRLSRSFDHEPALLGSARRRSATALGDGAFSLAAQFAVAARAPAPSEEHKPVVLPDVAGETPRDPLAPEDCSPAFLAVETAAAPGTLESSESIEFGGPSCASCGLFRHWASPEKVDRKDSAMGPEGSAGGFKRVESREARSLREKAKSTAKTASWSPSLESQVQKRDATSQFERDLQTRLEMLLETPQVRPCATKSGIDDTGAGADAGVLRENSFASCDLPASAELSATASFATELLHRANSFSLSVSDVRRVLGEALGLGADGRPAKGVASGVQTLQSWTSLRCLPPTPSPTRIGTTETALSLLLAHADSSENPKCTTAPRKGSDRSGDSSSVRGEASCASATSGVSRHSEGSAGRQAASTCVDVVPSGIPGFPGWTKCCVAERSFSSESGRTSFESGLFTPKPSRVDDAKSSARENDLHAEGVDLVAVYKAILALERQEEEAKANERGNKATRAQEGGISAEQVKQMVDSLWRQMSSPLAAVKETPKETPKERTQEAVKETPKETPKERTQEAVKETPKETPKERTQEAVKETPKETPKERTQEAVKAPAKGSRKGSRKESVKKEERGEAHAASNPAPCLAFESFESPVATLGGQEESEETTNASGTPSVSSSRKKISKAPQFFVHPSFVSAASLGSRVDSKNPRSFYVVPGSEKRLGPAFQAPSAVFPHMVPIRESGSVLQRHSAVEGPVLTTVPCGSVAPVALPSSNGSFAVRPAPSYVLPPGVAPPVFAYPLGNVPASLLNAYYSAPSSGPVVFNLMPLGACAAKSEKLCMQRSTSSEVSSDTAYFVSRAKEEATRDEKQPAGETAETDRASSAELLATKQSVDHFFVLPPHLQKKEAEPALAPLPGDADDLPSTFTDSSRTREATWCCRGRVCGERRGS</sequence>
<feature type="region of interest" description="Disordered" evidence="2">
    <location>
        <begin position="847"/>
        <end position="868"/>
    </location>
</feature>
<evidence type="ECO:0000313" key="4">
    <source>
        <dbReference type="Proteomes" id="UP000028838"/>
    </source>
</evidence>
<feature type="compositionally biased region" description="Polar residues" evidence="2">
    <location>
        <begin position="553"/>
        <end position="566"/>
    </location>
</feature>
<feature type="region of interest" description="Disordered" evidence="2">
    <location>
        <begin position="131"/>
        <end position="157"/>
    </location>
</feature>
<feature type="region of interest" description="Disordered" evidence="2">
    <location>
        <begin position="1"/>
        <end position="71"/>
    </location>
</feature>
<feature type="compositionally biased region" description="Basic and acidic residues" evidence="2">
    <location>
        <begin position="536"/>
        <end position="551"/>
    </location>
</feature>
<evidence type="ECO:0000256" key="1">
    <source>
        <dbReference type="SAM" id="Coils"/>
    </source>
</evidence>
<evidence type="ECO:0000256" key="2">
    <source>
        <dbReference type="SAM" id="MobiDB-lite"/>
    </source>
</evidence>
<feature type="compositionally biased region" description="Basic and acidic residues" evidence="2">
    <location>
        <begin position="964"/>
        <end position="976"/>
    </location>
</feature>
<name>A0A086LG12_TOXGO</name>
<dbReference type="OrthoDB" id="349166at2759"/>
<reference evidence="3 4" key="1">
    <citation type="submission" date="2014-07" db="EMBL/GenBank/DDBJ databases">
        <authorList>
            <person name="Sibley D."/>
            <person name="Venepally P."/>
            <person name="Karamycheva S."/>
            <person name="Hadjithomas M."/>
            <person name="Khan A."/>
            <person name="Brunk B."/>
            <person name="Roos D."/>
            <person name="Caler E."/>
            <person name="Lorenzi H."/>
        </authorList>
    </citation>
    <scope>NUCLEOTIDE SEQUENCE [LARGE SCALE GENOMIC DNA]</scope>
    <source>
        <strain evidence="3 4">FOU</strain>
    </source>
</reference>
<gene>
    <name evidence="3" type="ORF">TGFOU_229640</name>
</gene>
<proteinExistence type="predicted"/>
<feature type="compositionally biased region" description="Polar residues" evidence="2">
    <location>
        <begin position="316"/>
        <end position="334"/>
    </location>
</feature>
<feature type="compositionally biased region" description="Basic and acidic residues" evidence="2">
    <location>
        <begin position="890"/>
        <end position="950"/>
    </location>
</feature>
<feature type="coiled-coil region" evidence="1">
    <location>
        <begin position="161"/>
        <end position="216"/>
    </location>
</feature>
<evidence type="ECO:0000313" key="3">
    <source>
        <dbReference type="EMBL" id="KFG55580.1"/>
    </source>
</evidence>
<dbReference type="VEuPathDB" id="ToxoDB:TGFOU_229640"/>
<accession>A0A086LG12</accession>
<feature type="region of interest" description="Disordered" evidence="2">
    <location>
        <begin position="1198"/>
        <end position="1220"/>
    </location>
</feature>
<dbReference type="SMR" id="A0A086LG12"/>
<feature type="compositionally biased region" description="Polar residues" evidence="2">
    <location>
        <begin position="1007"/>
        <end position="1018"/>
    </location>
</feature>
<feature type="region of interest" description="Disordered" evidence="2">
    <location>
        <begin position="884"/>
        <end position="1020"/>
    </location>
</feature>
<feature type="compositionally biased region" description="Low complexity" evidence="2">
    <location>
        <begin position="305"/>
        <end position="314"/>
    </location>
</feature>
<protein>
    <submittedName>
        <fullName evidence="3">Uncharacterized protein</fullName>
    </submittedName>
</protein>
<feature type="compositionally biased region" description="Polar residues" evidence="2">
    <location>
        <begin position="10"/>
        <end position="20"/>
    </location>
</feature>
<organism evidence="3 4">
    <name type="scientific">Toxoplasma gondii FOU</name>
    <dbReference type="NCBI Taxonomy" id="943167"/>
    <lineage>
        <taxon>Eukaryota</taxon>
        <taxon>Sar</taxon>
        <taxon>Alveolata</taxon>
        <taxon>Apicomplexa</taxon>
        <taxon>Conoidasida</taxon>
        <taxon>Coccidia</taxon>
        <taxon>Eucoccidiorida</taxon>
        <taxon>Eimeriorina</taxon>
        <taxon>Sarcocystidae</taxon>
        <taxon>Toxoplasma</taxon>
    </lineage>
</organism>
<feature type="compositionally biased region" description="Basic and acidic residues" evidence="2">
    <location>
        <begin position="567"/>
        <end position="576"/>
    </location>
</feature>
<dbReference type="Proteomes" id="UP000028838">
    <property type="component" value="Unassembled WGS sequence"/>
</dbReference>
<dbReference type="EMBL" id="AEYH02000256">
    <property type="protein sequence ID" value="KFG55580.1"/>
    <property type="molecule type" value="Genomic_DNA"/>
</dbReference>
<feature type="compositionally biased region" description="Basic and acidic residues" evidence="2">
    <location>
        <begin position="810"/>
        <end position="821"/>
    </location>
</feature>
<feature type="compositionally biased region" description="Basic and acidic residues" evidence="2">
    <location>
        <begin position="338"/>
        <end position="356"/>
    </location>
</feature>
<feature type="region of interest" description="Disordered" evidence="2">
    <location>
        <begin position="717"/>
        <end position="762"/>
    </location>
</feature>